<comment type="caution">
    <text evidence="3">The sequence shown here is derived from an EMBL/GenBank/DDBJ whole genome shotgun (WGS) entry which is preliminary data.</text>
</comment>
<evidence type="ECO:0000256" key="1">
    <source>
        <dbReference type="SAM" id="MobiDB-lite"/>
    </source>
</evidence>
<evidence type="ECO:0000313" key="4">
    <source>
        <dbReference type="Proteomes" id="UP000185596"/>
    </source>
</evidence>
<feature type="region of interest" description="Disordered" evidence="1">
    <location>
        <begin position="316"/>
        <end position="353"/>
    </location>
</feature>
<dbReference type="OrthoDB" id="4401807at2"/>
<dbReference type="STRING" id="1912961.BU204_26970"/>
<organism evidence="3 4">
    <name type="scientific">Actinophytocola xanthii</name>
    <dbReference type="NCBI Taxonomy" id="1912961"/>
    <lineage>
        <taxon>Bacteria</taxon>
        <taxon>Bacillati</taxon>
        <taxon>Actinomycetota</taxon>
        <taxon>Actinomycetes</taxon>
        <taxon>Pseudonocardiales</taxon>
        <taxon>Pseudonocardiaceae</taxon>
    </lineage>
</organism>
<dbReference type="RefSeq" id="WP_075128561.1">
    <property type="nucleotide sequence ID" value="NZ_MSIE01000054.1"/>
</dbReference>
<gene>
    <name evidence="3" type="ORF">BU204_26970</name>
</gene>
<protein>
    <submittedName>
        <fullName evidence="3">Uncharacterized protein</fullName>
    </submittedName>
</protein>
<evidence type="ECO:0000313" key="3">
    <source>
        <dbReference type="EMBL" id="OLF13544.1"/>
    </source>
</evidence>
<name>A0A1Q8CGS8_9PSEU</name>
<accession>A0A1Q8CGS8</accession>
<feature type="compositionally biased region" description="Low complexity" evidence="1">
    <location>
        <begin position="188"/>
        <end position="203"/>
    </location>
</feature>
<proteinExistence type="predicted"/>
<feature type="signal peptide" evidence="2">
    <location>
        <begin position="1"/>
        <end position="28"/>
    </location>
</feature>
<evidence type="ECO:0000256" key="2">
    <source>
        <dbReference type="SAM" id="SignalP"/>
    </source>
</evidence>
<dbReference type="AlphaFoldDB" id="A0A1Q8CGS8"/>
<dbReference type="GO" id="GO:0015562">
    <property type="term" value="F:efflux transmembrane transporter activity"/>
    <property type="evidence" value="ECO:0007669"/>
    <property type="project" value="TreeGrafter"/>
</dbReference>
<feature type="compositionally biased region" description="Low complexity" evidence="1">
    <location>
        <begin position="222"/>
        <end position="236"/>
    </location>
</feature>
<dbReference type="Gene3D" id="2.40.420.20">
    <property type="match status" value="1"/>
</dbReference>
<reference evidence="3 4" key="1">
    <citation type="submission" date="2016-12" db="EMBL/GenBank/DDBJ databases">
        <title>The draft genome sequence of Actinophytocola sp. 11-183.</title>
        <authorList>
            <person name="Wang W."/>
            <person name="Yuan L."/>
        </authorList>
    </citation>
    <scope>NUCLEOTIDE SEQUENCE [LARGE SCALE GENOMIC DNA]</scope>
    <source>
        <strain evidence="3 4">11-183</strain>
    </source>
</reference>
<dbReference type="GO" id="GO:1990281">
    <property type="term" value="C:efflux pump complex"/>
    <property type="evidence" value="ECO:0007669"/>
    <property type="project" value="TreeGrafter"/>
</dbReference>
<feature type="region of interest" description="Disordered" evidence="1">
    <location>
        <begin position="169"/>
        <end position="239"/>
    </location>
</feature>
<dbReference type="EMBL" id="MSIE01000054">
    <property type="protein sequence ID" value="OLF13544.1"/>
    <property type="molecule type" value="Genomic_DNA"/>
</dbReference>
<sequence length="353" mass="35511">MSARVPVGVAAVVLGVAALCSCGSSGVAQTPPELAERGTAMTTATPSRQDLANTVSLAGTVTMDPVFGLVAPVGGEVRFRSLEEPKTTPDEPYRVGSVWKDGQPHWFEAPAGSRFAGRLVEDRSTVTAGMPVASVTHVGYGIVAEIDGDQAYRISGALDSVRAQIPNGPGPFPCTPLGTIAALPEGSVPADPEAPAAGEVPPAGQLPADQPPAGQEPPPDSAPDSAPDPAGAGSAPTGLRLVCTAPPKVKLINGVPVTLEVTTQRAKNALVVPVEAVAGGQGRGQVEVVDPNGSRHIVDVELGLTDGRVIEVRSGLSGDETLTVPGPDLPPAPPGEQGDPQIGGPSAVTKGAR</sequence>
<feature type="chain" id="PRO_5013339464" evidence="2">
    <location>
        <begin position="29"/>
        <end position="353"/>
    </location>
</feature>
<keyword evidence="4" id="KW-1185">Reference proteome</keyword>
<dbReference type="PROSITE" id="PS51257">
    <property type="entry name" value="PROKAR_LIPOPROTEIN"/>
    <property type="match status" value="1"/>
</dbReference>
<dbReference type="PANTHER" id="PTHR30469">
    <property type="entry name" value="MULTIDRUG RESISTANCE PROTEIN MDTA"/>
    <property type="match status" value="1"/>
</dbReference>
<dbReference type="Proteomes" id="UP000185596">
    <property type="component" value="Unassembled WGS sequence"/>
</dbReference>
<keyword evidence="2" id="KW-0732">Signal</keyword>